<dbReference type="InterPro" id="IPR002156">
    <property type="entry name" value="RNaseH_domain"/>
</dbReference>
<dbReference type="InterPro" id="IPR044730">
    <property type="entry name" value="RNase_H-like_dom_plant"/>
</dbReference>
<dbReference type="GO" id="GO:0003676">
    <property type="term" value="F:nucleic acid binding"/>
    <property type="evidence" value="ECO:0007669"/>
    <property type="project" value="InterPro"/>
</dbReference>
<dbReference type="InterPro" id="IPR036397">
    <property type="entry name" value="RNaseH_sf"/>
</dbReference>
<dbReference type="CDD" id="cd06222">
    <property type="entry name" value="RNase_H_like"/>
    <property type="match status" value="1"/>
</dbReference>
<protein>
    <recommendedName>
        <fullName evidence="1">RNase H type-1 domain-containing protein</fullName>
    </recommendedName>
</protein>
<accession>A0A2C9WF64</accession>
<dbReference type="GO" id="GO:0004523">
    <property type="term" value="F:RNA-DNA hybrid ribonuclease activity"/>
    <property type="evidence" value="ECO:0007669"/>
    <property type="project" value="InterPro"/>
</dbReference>
<gene>
    <name evidence="2" type="ORF">MANES_02G174000</name>
</gene>
<feature type="domain" description="RNase H type-1" evidence="1">
    <location>
        <begin position="5"/>
        <end position="72"/>
    </location>
</feature>
<reference evidence="2" key="1">
    <citation type="submission" date="2016-02" db="EMBL/GenBank/DDBJ databases">
        <title>WGS assembly of Manihot esculenta.</title>
        <authorList>
            <person name="Bredeson J.V."/>
            <person name="Prochnik S.E."/>
            <person name="Lyons J.B."/>
            <person name="Schmutz J."/>
            <person name="Grimwood J."/>
            <person name="Vrebalov J."/>
            <person name="Bart R.S."/>
            <person name="Amuge T."/>
            <person name="Ferguson M.E."/>
            <person name="Green R."/>
            <person name="Putnam N."/>
            <person name="Stites J."/>
            <person name="Rounsley S."/>
            <person name="Rokhsar D.S."/>
        </authorList>
    </citation>
    <scope>NUCLEOTIDE SEQUENCE [LARGE SCALE GENOMIC DNA]</scope>
    <source>
        <tissue evidence="2">Leaf</tissue>
    </source>
</reference>
<evidence type="ECO:0000259" key="1">
    <source>
        <dbReference type="Pfam" id="PF13456"/>
    </source>
</evidence>
<dbReference type="AlphaFoldDB" id="A0A2C9WF64"/>
<organism evidence="2">
    <name type="scientific">Manihot esculenta</name>
    <name type="common">Cassava</name>
    <name type="synonym">Jatropha manihot</name>
    <dbReference type="NCBI Taxonomy" id="3983"/>
    <lineage>
        <taxon>Eukaryota</taxon>
        <taxon>Viridiplantae</taxon>
        <taxon>Streptophyta</taxon>
        <taxon>Embryophyta</taxon>
        <taxon>Tracheophyta</taxon>
        <taxon>Spermatophyta</taxon>
        <taxon>Magnoliopsida</taxon>
        <taxon>eudicotyledons</taxon>
        <taxon>Gunneridae</taxon>
        <taxon>Pentapetalae</taxon>
        <taxon>rosids</taxon>
        <taxon>fabids</taxon>
        <taxon>Malpighiales</taxon>
        <taxon>Euphorbiaceae</taxon>
        <taxon>Crotonoideae</taxon>
        <taxon>Manihoteae</taxon>
        <taxon>Manihot</taxon>
    </lineage>
</organism>
<dbReference type="EMBL" id="CM004388">
    <property type="protein sequence ID" value="OAY58391.1"/>
    <property type="molecule type" value="Genomic_DNA"/>
</dbReference>
<proteinExistence type="predicted"/>
<dbReference type="InterPro" id="IPR053151">
    <property type="entry name" value="RNase_H-like"/>
</dbReference>
<dbReference type="PANTHER" id="PTHR47723:SF19">
    <property type="entry name" value="POLYNUCLEOTIDYL TRANSFERASE, RIBONUCLEASE H-LIKE SUPERFAMILY PROTEIN"/>
    <property type="match status" value="1"/>
</dbReference>
<name>A0A2C9WF64_MANES</name>
<dbReference type="Gene3D" id="3.30.420.10">
    <property type="entry name" value="Ribonuclease H-like superfamily/Ribonuclease H"/>
    <property type="match status" value="1"/>
</dbReference>
<dbReference type="SUPFAM" id="SSF53098">
    <property type="entry name" value="Ribonuclease H-like"/>
    <property type="match status" value="1"/>
</dbReference>
<dbReference type="InterPro" id="IPR012337">
    <property type="entry name" value="RNaseH-like_sf"/>
</dbReference>
<dbReference type="PANTHER" id="PTHR47723">
    <property type="entry name" value="OS05G0353850 PROTEIN"/>
    <property type="match status" value="1"/>
</dbReference>
<sequence length="107" mass="12043">MAYEGGLIRDHNGGRIKGFAANFGKLSVLRAELKAAYEGIKLVLNLSSKYFILESDNNEVVNMLQVTFRHEAFSFSMSVHVLSALSQDLHYLLLYDSMDLANMHTIM</sequence>
<evidence type="ECO:0000313" key="2">
    <source>
        <dbReference type="EMBL" id="OAY58391.1"/>
    </source>
</evidence>
<dbReference type="Pfam" id="PF13456">
    <property type="entry name" value="RVT_3"/>
    <property type="match status" value="1"/>
</dbReference>